<dbReference type="AlphaFoldDB" id="A0A8X7C7A0"/>
<comment type="caution">
    <text evidence="7">The sequence shown here is derived from an EMBL/GenBank/DDBJ whole genome shotgun (WGS) entry which is preliminary data.</text>
</comment>
<dbReference type="OrthoDB" id="10263554at2759"/>
<sequence>MNSNTDQLLSFSTKLIPILMDILERCPSEISKIPRVVTATFRNLLEKPTEVLIRRSNALLMIQCKLLQCMDIMEARADLTDDPEYIEDFHIVRDILSACVTELTSFDEYYMELKSGRLKWSVVHTSKRFWIENAYRMNDNKYELLRILIDILNESKDHTVLCIAAHDIGEYAKHYKRGKLLVNRMGGKDALIKLLYHRHPAVKFHSLKSLQVLMLDEHALYTTGKDGLSRRTSDKIGFGL</sequence>
<proteinExistence type="inferred from homology"/>
<dbReference type="GO" id="GO:0005765">
    <property type="term" value="C:lysosomal membrane"/>
    <property type="evidence" value="ECO:0007669"/>
    <property type="project" value="TreeGrafter"/>
</dbReference>
<feature type="domain" description="ATPase V1 complex subunit H C-terminal" evidence="6">
    <location>
        <begin position="102"/>
        <end position="216"/>
    </location>
</feature>
<dbReference type="PANTHER" id="PTHR10698">
    <property type="entry name" value="V-TYPE PROTON ATPASE SUBUNIT H"/>
    <property type="match status" value="1"/>
</dbReference>
<keyword evidence="4" id="KW-0406">Ion transport</keyword>
<dbReference type="Gene3D" id="1.25.40.150">
    <property type="entry name" value="V-type ATPase, subunit H, C-terminal domain"/>
    <property type="match status" value="1"/>
</dbReference>
<evidence type="ECO:0000259" key="6">
    <source>
        <dbReference type="Pfam" id="PF11698"/>
    </source>
</evidence>
<dbReference type="Pfam" id="PF11698">
    <property type="entry name" value="V-ATPase_H_C"/>
    <property type="match status" value="1"/>
</dbReference>
<name>A0A8X7C7A0_9ARAC</name>
<dbReference type="EMBL" id="BMAV01011004">
    <property type="protein sequence ID" value="GFY56493.1"/>
    <property type="molecule type" value="Genomic_DNA"/>
</dbReference>
<dbReference type="PANTHER" id="PTHR10698:SF0">
    <property type="entry name" value="V-TYPE PROTON ATPASE SUBUNIT H"/>
    <property type="match status" value="1"/>
</dbReference>
<comment type="similarity">
    <text evidence="1">Belongs to the V-ATPase H subunit family.</text>
</comment>
<dbReference type="Gene3D" id="1.25.10.10">
    <property type="entry name" value="Leucine-rich Repeat Variant"/>
    <property type="match status" value="1"/>
</dbReference>
<keyword evidence="8" id="KW-1185">Reference proteome</keyword>
<protein>
    <submittedName>
        <fullName evidence="7">V-type proton ATPase subunit H</fullName>
    </submittedName>
</protein>
<evidence type="ECO:0000313" key="7">
    <source>
        <dbReference type="EMBL" id="GFY56493.1"/>
    </source>
</evidence>
<evidence type="ECO:0000256" key="1">
    <source>
        <dbReference type="ARBA" id="ARBA00008613"/>
    </source>
</evidence>
<evidence type="ECO:0000256" key="3">
    <source>
        <dbReference type="ARBA" id="ARBA00022781"/>
    </source>
</evidence>
<organism evidence="7 8">
    <name type="scientific">Trichonephila inaurata madagascariensis</name>
    <dbReference type="NCBI Taxonomy" id="2747483"/>
    <lineage>
        <taxon>Eukaryota</taxon>
        <taxon>Metazoa</taxon>
        <taxon>Ecdysozoa</taxon>
        <taxon>Arthropoda</taxon>
        <taxon>Chelicerata</taxon>
        <taxon>Arachnida</taxon>
        <taxon>Araneae</taxon>
        <taxon>Araneomorphae</taxon>
        <taxon>Entelegynae</taxon>
        <taxon>Araneoidea</taxon>
        <taxon>Nephilidae</taxon>
        <taxon>Trichonephila</taxon>
        <taxon>Trichonephila inaurata</taxon>
    </lineage>
</organism>
<evidence type="ECO:0000256" key="2">
    <source>
        <dbReference type="ARBA" id="ARBA00022448"/>
    </source>
</evidence>
<dbReference type="InterPro" id="IPR011989">
    <property type="entry name" value="ARM-like"/>
</dbReference>
<dbReference type="SUPFAM" id="SSF48371">
    <property type="entry name" value="ARM repeat"/>
    <property type="match status" value="1"/>
</dbReference>
<dbReference type="Pfam" id="PF03224">
    <property type="entry name" value="V-ATPase_H_N"/>
    <property type="match status" value="1"/>
</dbReference>
<dbReference type="InterPro" id="IPR004908">
    <property type="entry name" value="ATPase_V1-cplx_hsu"/>
</dbReference>
<accession>A0A8X7C7A0</accession>
<dbReference type="InterPro" id="IPR016024">
    <property type="entry name" value="ARM-type_fold"/>
</dbReference>
<evidence type="ECO:0000256" key="4">
    <source>
        <dbReference type="ARBA" id="ARBA00023065"/>
    </source>
</evidence>
<dbReference type="Proteomes" id="UP000886998">
    <property type="component" value="Unassembled WGS sequence"/>
</dbReference>
<dbReference type="InterPro" id="IPR011987">
    <property type="entry name" value="ATPase_V1-cplx_hsu_C"/>
</dbReference>
<evidence type="ECO:0000313" key="8">
    <source>
        <dbReference type="Proteomes" id="UP000886998"/>
    </source>
</evidence>
<evidence type="ECO:0000256" key="5">
    <source>
        <dbReference type="ARBA" id="ARBA00046225"/>
    </source>
</evidence>
<dbReference type="GO" id="GO:0046961">
    <property type="term" value="F:proton-transporting ATPase activity, rotational mechanism"/>
    <property type="evidence" value="ECO:0007669"/>
    <property type="project" value="InterPro"/>
</dbReference>
<gene>
    <name evidence="7" type="primary">VhaSFD</name>
    <name evidence="7" type="ORF">TNIN_46191</name>
</gene>
<comment type="function">
    <text evidence="5">Subunit of the V1 complex of vacuolar(H+)-ATPase (V-ATPase), a multisubunit enzyme composed of a peripheral complex (V1) that hydrolyzes ATP and a membrane integral complex (V0) that translocates protons. V-ATPase is responsible for acidifying and maintaining the pH of intracellular compartments and in some cell types, is targeted to the plasma membrane, where it is responsible for acidifying the extracellular environment. Subunit H is essential for V-ATPase activity, but not for the assembly of the complex.</text>
</comment>
<dbReference type="InterPro" id="IPR038497">
    <property type="entry name" value="ATPase_V1-cplx_hsu_C_sf"/>
</dbReference>
<keyword evidence="3" id="KW-0375">Hydrogen ion transport</keyword>
<keyword evidence="2" id="KW-0813">Transport</keyword>
<dbReference type="GO" id="GO:0000221">
    <property type="term" value="C:vacuolar proton-transporting V-type ATPase, V1 domain"/>
    <property type="evidence" value="ECO:0007669"/>
    <property type="project" value="InterPro"/>
</dbReference>
<reference evidence="7" key="1">
    <citation type="submission" date="2020-08" db="EMBL/GenBank/DDBJ databases">
        <title>Multicomponent nature underlies the extraordinary mechanical properties of spider dragline silk.</title>
        <authorList>
            <person name="Kono N."/>
            <person name="Nakamura H."/>
            <person name="Mori M."/>
            <person name="Yoshida Y."/>
            <person name="Ohtoshi R."/>
            <person name="Malay A.D."/>
            <person name="Moran D.A.P."/>
            <person name="Tomita M."/>
            <person name="Numata K."/>
            <person name="Arakawa K."/>
        </authorList>
    </citation>
    <scope>NUCLEOTIDE SEQUENCE</scope>
</reference>